<dbReference type="GeneID" id="36526081"/>
<dbReference type="AlphaFoldDB" id="A0A2I2F8X1"/>
<evidence type="ECO:0000313" key="3">
    <source>
        <dbReference type="Proteomes" id="UP000234585"/>
    </source>
</evidence>
<keyword evidence="1" id="KW-0472">Membrane</keyword>
<gene>
    <name evidence="2" type="ORF">BDW47DRAFT_39622</name>
</gene>
<dbReference type="RefSeq" id="XP_024671096.1">
    <property type="nucleotide sequence ID" value="XM_024818921.1"/>
</dbReference>
<sequence>MPWQGLGTDKDREDEQLMVRWENRVRGARAVADWPVGGVYCSGRNEPHPILFSLFFLLFLFFSPSIYVSLLFLYRTHFINPSSSCLFSIAGSFFHPQSSFPRFLDRV</sequence>
<name>A0A2I2F8X1_ASPCN</name>
<feature type="transmembrane region" description="Helical" evidence="1">
    <location>
        <begin position="50"/>
        <end position="74"/>
    </location>
</feature>
<reference evidence="2 3" key="1">
    <citation type="submission" date="2017-12" db="EMBL/GenBank/DDBJ databases">
        <authorList>
            <consortium name="DOE Joint Genome Institute"/>
            <person name="Haridas S."/>
            <person name="Kjaerbolling I."/>
            <person name="Vesth T.C."/>
            <person name="Frisvad J.C."/>
            <person name="Nybo J.L."/>
            <person name="Theobald S."/>
            <person name="Kuo A."/>
            <person name="Bowyer P."/>
            <person name="Matsuda Y."/>
            <person name="Mondo S."/>
            <person name="Lyhne E.K."/>
            <person name="Kogle M.E."/>
            <person name="Clum A."/>
            <person name="Lipzen A."/>
            <person name="Salamov A."/>
            <person name="Ngan C.Y."/>
            <person name="Daum C."/>
            <person name="Chiniquy J."/>
            <person name="Barry K."/>
            <person name="LaButti K."/>
            <person name="Simmons B.A."/>
            <person name="Magnuson J.K."/>
            <person name="Mortensen U.H."/>
            <person name="Larsen T.O."/>
            <person name="Grigoriev I.V."/>
            <person name="Baker S.E."/>
            <person name="Andersen M.R."/>
            <person name="Nordberg H.P."/>
            <person name="Cantor M.N."/>
            <person name="Hua S.X."/>
        </authorList>
    </citation>
    <scope>NUCLEOTIDE SEQUENCE [LARGE SCALE GENOMIC DNA]</scope>
    <source>
        <strain evidence="2 3">CBS 102.13</strain>
    </source>
</reference>
<evidence type="ECO:0000313" key="2">
    <source>
        <dbReference type="EMBL" id="PLB37084.1"/>
    </source>
</evidence>
<dbReference type="Proteomes" id="UP000234585">
    <property type="component" value="Unassembled WGS sequence"/>
</dbReference>
<organism evidence="2 3">
    <name type="scientific">Aspergillus candidus</name>
    <dbReference type="NCBI Taxonomy" id="41067"/>
    <lineage>
        <taxon>Eukaryota</taxon>
        <taxon>Fungi</taxon>
        <taxon>Dikarya</taxon>
        <taxon>Ascomycota</taxon>
        <taxon>Pezizomycotina</taxon>
        <taxon>Eurotiomycetes</taxon>
        <taxon>Eurotiomycetidae</taxon>
        <taxon>Eurotiales</taxon>
        <taxon>Aspergillaceae</taxon>
        <taxon>Aspergillus</taxon>
        <taxon>Aspergillus subgen. Circumdati</taxon>
    </lineage>
</organism>
<keyword evidence="1" id="KW-0812">Transmembrane</keyword>
<keyword evidence="3" id="KW-1185">Reference proteome</keyword>
<accession>A0A2I2F8X1</accession>
<evidence type="ECO:0000256" key="1">
    <source>
        <dbReference type="SAM" id="Phobius"/>
    </source>
</evidence>
<dbReference type="EMBL" id="KZ559145">
    <property type="protein sequence ID" value="PLB37084.1"/>
    <property type="molecule type" value="Genomic_DNA"/>
</dbReference>
<dbReference type="OrthoDB" id="10510632at2759"/>
<proteinExistence type="predicted"/>
<protein>
    <submittedName>
        <fullName evidence="2">Uncharacterized protein</fullName>
    </submittedName>
</protein>
<keyword evidence="1" id="KW-1133">Transmembrane helix</keyword>